<feature type="binding site" evidence="4">
    <location>
        <begin position="68"/>
        <end position="71"/>
    </location>
    <ligand>
        <name>GTP</name>
        <dbReference type="ChEBI" id="CHEBI:37565"/>
    </ligand>
</feature>
<dbReference type="PANTHER" id="PTHR30448:SF0">
    <property type="entry name" value="RNASE ADAPTER PROTEIN RAPZ"/>
    <property type="match status" value="1"/>
</dbReference>
<dbReference type="Proteomes" id="UP000671879">
    <property type="component" value="Chromosome"/>
</dbReference>
<dbReference type="InterPro" id="IPR027417">
    <property type="entry name" value="P-loop_NTPase"/>
</dbReference>
<protein>
    <submittedName>
        <fullName evidence="7">RNase adapter RapZ</fullName>
    </submittedName>
</protein>
<dbReference type="Gene3D" id="3.40.50.300">
    <property type="entry name" value="P-loop containing nucleotide triphosphate hydrolases"/>
    <property type="match status" value="1"/>
</dbReference>
<dbReference type="InterPro" id="IPR053931">
    <property type="entry name" value="RapZ_C"/>
</dbReference>
<feature type="domain" description="RapZ-like N-terminal" evidence="5">
    <location>
        <begin position="11"/>
        <end position="163"/>
    </location>
</feature>
<evidence type="ECO:0000313" key="8">
    <source>
        <dbReference type="Proteomes" id="UP000671879"/>
    </source>
</evidence>
<keyword evidence="8" id="KW-1185">Reference proteome</keyword>
<accession>A0A9Q7AQH7</accession>
<dbReference type="PIRSF" id="PIRSF005052">
    <property type="entry name" value="P-loopkin"/>
    <property type="match status" value="1"/>
</dbReference>
<feature type="domain" description="RapZ C-terminal" evidence="6">
    <location>
        <begin position="171"/>
        <end position="287"/>
    </location>
</feature>
<feature type="binding site" evidence="4">
    <location>
        <begin position="16"/>
        <end position="23"/>
    </location>
    <ligand>
        <name>ATP</name>
        <dbReference type="ChEBI" id="CHEBI:30616"/>
    </ligand>
</feature>
<organism evidence="7 8">
    <name type="scientific">Aminithiophilus ramosus</name>
    <dbReference type="NCBI Taxonomy" id="3029084"/>
    <lineage>
        <taxon>Bacteria</taxon>
        <taxon>Thermotogati</taxon>
        <taxon>Synergistota</taxon>
        <taxon>Synergistia</taxon>
        <taxon>Synergistales</taxon>
        <taxon>Aminithiophilaceae</taxon>
        <taxon>Aminithiophilus</taxon>
    </lineage>
</organism>
<evidence type="ECO:0000259" key="6">
    <source>
        <dbReference type="Pfam" id="PF22740"/>
    </source>
</evidence>
<keyword evidence="3 4" id="KW-0342">GTP-binding</keyword>
<name>A0A9Q7AQH7_9BACT</name>
<keyword evidence="1 4" id="KW-0547">Nucleotide-binding</keyword>
<keyword evidence="2 4" id="KW-0067">ATP-binding</keyword>
<evidence type="ECO:0000256" key="3">
    <source>
        <dbReference type="ARBA" id="ARBA00023134"/>
    </source>
</evidence>
<dbReference type="HAMAP" id="MF_00636">
    <property type="entry name" value="RapZ_like"/>
    <property type="match status" value="1"/>
</dbReference>
<dbReference type="Pfam" id="PF22740">
    <property type="entry name" value="PapZ_C"/>
    <property type="match status" value="1"/>
</dbReference>
<evidence type="ECO:0000256" key="4">
    <source>
        <dbReference type="HAMAP-Rule" id="MF_00636"/>
    </source>
</evidence>
<dbReference type="PANTHER" id="PTHR30448">
    <property type="entry name" value="RNASE ADAPTER PROTEIN RAPZ"/>
    <property type="match status" value="1"/>
</dbReference>
<sequence>MTESNVSVERCVILTGMSGGGKSTALHMLEDQGFFAIDNIPPRLLTDLIEILSQHRSARNSGVAAVIDVRGEPFLVDFERIVTLLRSRGIYVTVVFIDASNQMLIRRFEATRRKHPLSDGKSLIDGIKNERKMLLPVKELSDIVIDTSGLTVREFRSDILSRLGLASSSFSIILTSFGFKYGSPQDVDFLFDVRSLPNPYYISNLRMLSGLDIQIQNYLRGFDVTIGLFERIKNLLDFIIPEYKKIGKMQVHIAIGCTGGRHRSVAMTQWLADAMESATVTSRHRDLQKDMETEGGV</sequence>
<dbReference type="GO" id="GO:0005525">
    <property type="term" value="F:GTP binding"/>
    <property type="evidence" value="ECO:0007669"/>
    <property type="project" value="UniProtKB-UniRule"/>
</dbReference>
<dbReference type="InterPro" id="IPR005337">
    <property type="entry name" value="RapZ-like"/>
</dbReference>
<evidence type="ECO:0000259" key="5">
    <source>
        <dbReference type="Pfam" id="PF03668"/>
    </source>
</evidence>
<dbReference type="KEGG" id="aram:KAR29_06765"/>
<dbReference type="GO" id="GO:0005524">
    <property type="term" value="F:ATP binding"/>
    <property type="evidence" value="ECO:0007669"/>
    <property type="project" value="UniProtKB-UniRule"/>
</dbReference>
<dbReference type="RefSeq" id="WP_274374831.1">
    <property type="nucleotide sequence ID" value="NZ_CP072943.1"/>
</dbReference>
<evidence type="ECO:0000313" key="7">
    <source>
        <dbReference type="EMBL" id="QTX33547.1"/>
    </source>
</evidence>
<dbReference type="SUPFAM" id="SSF52540">
    <property type="entry name" value="P-loop containing nucleoside triphosphate hydrolases"/>
    <property type="match status" value="1"/>
</dbReference>
<proteinExistence type="inferred from homology"/>
<dbReference type="NCBIfam" id="NF003828">
    <property type="entry name" value="PRK05416.1"/>
    <property type="match status" value="1"/>
</dbReference>
<dbReference type="InterPro" id="IPR053930">
    <property type="entry name" value="RapZ-like_N"/>
</dbReference>
<reference evidence="8" key="1">
    <citation type="submission" date="2021-04" db="EMBL/GenBank/DDBJ databases">
        <title>A novel Synergistetes isolate from a pyrite-forming mixed culture.</title>
        <authorList>
            <person name="Bunk B."/>
            <person name="Sproer C."/>
            <person name="Spring S."/>
            <person name="Pester M."/>
        </authorList>
    </citation>
    <scope>NUCLEOTIDE SEQUENCE [LARGE SCALE GENOMIC DNA]</scope>
    <source>
        <strain evidence="8">J.5.4.2-T.3.5.2</strain>
    </source>
</reference>
<dbReference type="EMBL" id="CP072943">
    <property type="protein sequence ID" value="QTX33547.1"/>
    <property type="molecule type" value="Genomic_DNA"/>
</dbReference>
<evidence type="ECO:0000256" key="1">
    <source>
        <dbReference type="ARBA" id="ARBA00022741"/>
    </source>
</evidence>
<dbReference type="Pfam" id="PF03668">
    <property type="entry name" value="RapZ-like_N"/>
    <property type="match status" value="1"/>
</dbReference>
<gene>
    <name evidence="7" type="primary">rapZ</name>
    <name evidence="7" type="ORF">KAR29_06765</name>
</gene>
<evidence type="ECO:0000256" key="2">
    <source>
        <dbReference type="ARBA" id="ARBA00022840"/>
    </source>
</evidence>
<dbReference type="AlphaFoldDB" id="A0A9Q7AQH7"/>